<reference evidence="1 2" key="1">
    <citation type="journal article" date="2019" name="Nat. Microbiol.">
        <title>Expanding anaerobic alkane metabolism in the domain of Archaea.</title>
        <authorList>
            <person name="Wang Y."/>
            <person name="Wegener G."/>
            <person name="Hou J."/>
            <person name="Wang F."/>
            <person name="Xiao X."/>
        </authorList>
    </citation>
    <scope>NUCLEOTIDE SEQUENCE [LARGE SCALE GENOMIC DNA]</scope>
    <source>
        <strain evidence="1">WYZ-LMO11</strain>
    </source>
</reference>
<dbReference type="PANTHER" id="PTHR43422:SF3">
    <property type="entry name" value="THIAMINE THIAZOLE SYNTHASE"/>
    <property type="match status" value="1"/>
</dbReference>
<evidence type="ECO:0000313" key="1">
    <source>
        <dbReference type="EMBL" id="TDA37601.1"/>
    </source>
</evidence>
<dbReference type="PANTHER" id="PTHR43422">
    <property type="entry name" value="THIAMINE THIAZOLE SYNTHASE"/>
    <property type="match status" value="1"/>
</dbReference>
<accession>A0A523B9I6</accession>
<organism evidence="1 2">
    <name type="scientific">Thermoproteota archaeon</name>
    <dbReference type="NCBI Taxonomy" id="2056631"/>
    <lineage>
        <taxon>Archaea</taxon>
        <taxon>Thermoproteota</taxon>
    </lineage>
</organism>
<dbReference type="AlphaFoldDB" id="A0A523B9I6"/>
<dbReference type="EMBL" id="QNVI01000068">
    <property type="protein sequence ID" value="TDA37601.1"/>
    <property type="molecule type" value="Genomic_DNA"/>
</dbReference>
<feature type="non-terminal residue" evidence="1">
    <location>
        <position position="1"/>
    </location>
</feature>
<dbReference type="InterPro" id="IPR036188">
    <property type="entry name" value="FAD/NAD-bd_sf"/>
</dbReference>
<protein>
    <submittedName>
        <fullName evidence="1">Ribose 1,5-bisphosphate isomerase</fullName>
    </submittedName>
</protein>
<proteinExistence type="predicted"/>
<name>A0A523B9I6_9CREN</name>
<dbReference type="Pfam" id="PF01946">
    <property type="entry name" value="Thi4"/>
    <property type="match status" value="1"/>
</dbReference>
<sequence>NTREIVPGLFAAGMAVAAIDKTPRMGPIFGGMLLSGEKVAQLVIEKIKGK</sequence>
<dbReference type="GO" id="GO:0016853">
    <property type="term" value="F:isomerase activity"/>
    <property type="evidence" value="ECO:0007669"/>
    <property type="project" value="UniProtKB-KW"/>
</dbReference>
<dbReference type="Gene3D" id="3.50.50.60">
    <property type="entry name" value="FAD/NAD(P)-binding domain"/>
    <property type="match status" value="1"/>
</dbReference>
<evidence type="ECO:0000313" key="2">
    <source>
        <dbReference type="Proteomes" id="UP000317265"/>
    </source>
</evidence>
<keyword evidence="1" id="KW-0413">Isomerase</keyword>
<dbReference type="Proteomes" id="UP000317265">
    <property type="component" value="Unassembled WGS sequence"/>
</dbReference>
<comment type="caution">
    <text evidence="1">The sequence shown here is derived from an EMBL/GenBank/DDBJ whole genome shotgun (WGS) entry which is preliminary data.</text>
</comment>
<gene>
    <name evidence="1" type="ORF">DSO09_06660</name>
</gene>